<gene>
    <name evidence="2" type="ORF">EPA93_10265</name>
</gene>
<dbReference type="EMBL" id="CP035758">
    <property type="protein sequence ID" value="QBD76371.1"/>
    <property type="molecule type" value="Genomic_DNA"/>
</dbReference>
<proteinExistence type="predicted"/>
<dbReference type="OrthoDB" id="1490595at2"/>
<dbReference type="AlphaFoldDB" id="A0A4V0YYI8"/>
<reference evidence="2 3" key="1">
    <citation type="submission" date="2019-01" db="EMBL/GenBank/DDBJ databases">
        <title>Ktedonosporobacter rubrisoli SCAWS-G2.</title>
        <authorList>
            <person name="Huang Y."/>
            <person name="Yan B."/>
        </authorList>
    </citation>
    <scope>NUCLEOTIDE SEQUENCE [LARGE SCALE GENOMIC DNA]</scope>
    <source>
        <strain evidence="2 3">SCAWS-G2</strain>
    </source>
</reference>
<dbReference type="GO" id="GO:0032259">
    <property type="term" value="P:methylation"/>
    <property type="evidence" value="ECO:0007669"/>
    <property type="project" value="UniProtKB-KW"/>
</dbReference>
<feature type="domain" description="Methyltransferase" evidence="1">
    <location>
        <begin position="42"/>
        <end position="137"/>
    </location>
</feature>
<dbReference type="CDD" id="cd02440">
    <property type="entry name" value="AdoMet_MTases"/>
    <property type="match status" value="1"/>
</dbReference>
<evidence type="ECO:0000313" key="3">
    <source>
        <dbReference type="Proteomes" id="UP000290365"/>
    </source>
</evidence>
<organism evidence="2 3">
    <name type="scientific">Ktedonosporobacter rubrisoli</name>
    <dbReference type="NCBI Taxonomy" id="2509675"/>
    <lineage>
        <taxon>Bacteria</taxon>
        <taxon>Bacillati</taxon>
        <taxon>Chloroflexota</taxon>
        <taxon>Ktedonobacteria</taxon>
        <taxon>Ktedonobacterales</taxon>
        <taxon>Ktedonosporobacteraceae</taxon>
        <taxon>Ktedonosporobacter</taxon>
    </lineage>
</organism>
<sequence length="250" mass="27976">MDWIEPFYTKRSEWMGPTGIFASHRARAASIERYSGAGKKRILELGAGAGGTAAAMADLGHSVIAIELSPLRASFARELAQEARQGQLTIIEGDYYALNFPEPFDLICHWDSFGMGTDADNRRLLRRMAEDWLAPKGCVLMDVFNPWWWIRRAGTEERDEERDLMRGYDFDPIGGRLLDHWWPIGDKSQLITQTARCYTPADFLLLIEGTGLTVELFAIDGNIFRAGESSTIAHPLGDALSYFVKLVLAG</sequence>
<dbReference type="GO" id="GO:0008168">
    <property type="term" value="F:methyltransferase activity"/>
    <property type="evidence" value="ECO:0007669"/>
    <property type="project" value="UniProtKB-KW"/>
</dbReference>
<accession>A0A4V0YYI8</accession>
<dbReference type="Pfam" id="PF13649">
    <property type="entry name" value="Methyltransf_25"/>
    <property type="match status" value="1"/>
</dbReference>
<protein>
    <submittedName>
        <fullName evidence="2">Class I SAM-dependent methyltransferase</fullName>
    </submittedName>
</protein>
<evidence type="ECO:0000313" key="2">
    <source>
        <dbReference type="EMBL" id="QBD76371.1"/>
    </source>
</evidence>
<dbReference type="Proteomes" id="UP000290365">
    <property type="component" value="Chromosome"/>
</dbReference>
<keyword evidence="2" id="KW-0489">Methyltransferase</keyword>
<dbReference type="InterPro" id="IPR041698">
    <property type="entry name" value="Methyltransf_25"/>
</dbReference>
<dbReference type="SUPFAM" id="SSF53335">
    <property type="entry name" value="S-adenosyl-L-methionine-dependent methyltransferases"/>
    <property type="match status" value="1"/>
</dbReference>
<evidence type="ECO:0000259" key="1">
    <source>
        <dbReference type="Pfam" id="PF13649"/>
    </source>
</evidence>
<dbReference type="KEGG" id="kbs:EPA93_10265"/>
<name>A0A4V0YYI8_KTERU</name>
<keyword evidence="3" id="KW-1185">Reference proteome</keyword>
<keyword evidence="2" id="KW-0808">Transferase</keyword>
<dbReference type="Gene3D" id="3.40.50.150">
    <property type="entry name" value="Vaccinia Virus protein VP39"/>
    <property type="match status" value="1"/>
</dbReference>
<dbReference type="InterPro" id="IPR029063">
    <property type="entry name" value="SAM-dependent_MTases_sf"/>
</dbReference>